<reference evidence="5" key="1">
    <citation type="journal article" date="2021" name="PeerJ">
        <title>Extensive microbial diversity within the chicken gut microbiome revealed by metagenomics and culture.</title>
        <authorList>
            <person name="Gilroy R."/>
            <person name="Ravi A."/>
            <person name="Getino M."/>
            <person name="Pursley I."/>
            <person name="Horton D.L."/>
            <person name="Alikhan N.F."/>
            <person name="Baker D."/>
            <person name="Gharbi K."/>
            <person name="Hall N."/>
            <person name="Watson M."/>
            <person name="Adriaenssens E.M."/>
            <person name="Foster-Nyarko E."/>
            <person name="Jarju S."/>
            <person name="Secka A."/>
            <person name="Antonio M."/>
            <person name="Oren A."/>
            <person name="Chaudhuri R.R."/>
            <person name="La Ragione R."/>
            <person name="Hildebrand F."/>
            <person name="Pallen M.J."/>
        </authorList>
    </citation>
    <scope>NUCLEOTIDE SEQUENCE</scope>
    <source>
        <strain evidence="5">ChiSjej1B19-8411</strain>
    </source>
</reference>
<dbReference type="EMBL" id="DXEX01000102">
    <property type="protein sequence ID" value="HIX58938.1"/>
    <property type="molecule type" value="Genomic_DNA"/>
</dbReference>
<dbReference type="InterPro" id="IPR015422">
    <property type="entry name" value="PyrdxlP-dep_Trfase_small"/>
</dbReference>
<evidence type="ECO:0000259" key="4">
    <source>
        <dbReference type="Pfam" id="PF01212"/>
    </source>
</evidence>
<comment type="similarity">
    <text evidence="2">Belongs to the threonine aldolase family.</text>
</comment>
<dbReference type="AlphaFoldDB" id="A0A9D1WH47"/>
<dbReference type="InterPro" id="IPR001597">
    <property type="entry name" value="ArAA_b-elim_lyase/Thr_aldolase"/>
</dbReference>
<evidence type="ECO:0000313" key="6">
    <source>
        <dbReference type="Proteomes" id="UP000886817"/>
    </source>
</evidence>
<protein>
    <submittedName>
        <fullName evidence="5">Low specificity L-threonine aldolase</fullName>
    </submittedName>
</protein>
<dbReference type="GO" id="GO:0006520">
    <property type="term" value="P:amino acid metabolic process"/>
    <property type="evidence" value="ECO:0007669"/>
    <property type="project" value="InterPro"/>
</dbReference>
<keyword evidence="3" id="KW-0663">Pyridoxal phosphate</keyword>
<dbReference type="PANTHER" id="PTHR48097:SF5">
    <property type="entry name" value="LOW SPECIFICITY L-THREONINE ALDOLASE"/>
    <property type="match status" value="1"/>
</dbReference>
<evidence type="ECO:0000256" key="2">
    <source>
        <dbReference type="ARBA" id="ARBA00006966"/>
    </source>
</evidence>
<comment type="cofactor">
    <cofactor evidence="1">
        <name>pyridoxal 5'-phosphate</name>
        <dbReference type="ChEBI" id="CHEBI:597326"/>
    </cofactor>
</comment>
<gene>
    <name evidence="5" type="ORF">IAA45_04380</name>
</gene>
<evidence type="ECO:0000256" key="3">
    <source>
        <dbReference type="ARBA" id="ARBA00022898"/>
    </source>
</evidence>
<dbReference type="InterPro" id="IPR015421">
    <property type="entry name" value="PyrdxlP-dep_Trfase_major"/>
</dbReference>
<dbReference type="Gene3D" id="3.40.640.10">
    <property type="entry name" value="Type I PLP-dependent aspartate aminotransferase-like (Major domain)"/>
    <property type="match status" value="1"/>
</dbReference>
<name>A0A9D1WH47_9FIRM</name>
<dbReference type="Proteomes" id="UP000886817">
    <property type="component" value="Unassembled WGS sequence"/>
</dbReference>
<evidence type="ECO:0000313" key="5">
    <source>
        <dbReference type="EMBL" id="HIX58938.1"/>
    </source>
</evidence>
<proteinExistence type="inferred from homology"/>
<dbReference type="PANTHER" id="PTHR48097">
    <property type="entry name" value="L-THREONINE ALDOLASE-RELATED"/>
    <property type="match status" value="1"/>
</dbReference>
<dbReference type="Pfam" id="PF01212">
    <property type="entry name" value="Beta_elim_lyase"/>
    <property type="match status" value="1"/>
</dbReference>
<sequence>MVSFENDYIQGAHPALLQRLMETNLEPLSGYGQDPYCKSAEQKILAACDCENGEVFFLTGGTQANAVVIGALLRQYEGVIAADTGHIAVHEAGAVEFTGHKVLTLPGHTGKIDPEELKQFLHGFYQDENHEHMVFPGMVYLSHPTEYGTLYTLKELQQISEICGTYHIPLFMDGARLGYGLMSPETDVTLPDVARLCHVFTIGGTKAGALCGEAVVFPEKGPEHFMTVVKQRGAMLAKGRLLGVQFDTLFTKQLYFQISAHALEMAEELKRVLRQKGCQFAWESPTNQQFVILEDRAAWELAKEVRYSFWEKADETHTIVRFATSWATQKEDIEQLEKAAGWDAVSE</sequence>
<dbReference type="GO" id="GO:0016829">
    <property type="term" value="F:lyase activity"/>
    <property type="evidence" value="ECO:0007669"/>
    <property type="project" value="InterPro"/>
</dbReference>
<accession>A0A9D1WH47</accession>
<organism evidence="5 6">
    <name type="scientific">Candidatus Blautia gallistercoris</name>
    <dbReference type="NCBI Taxonomy" id="2838490"/>
    <lineage>
        <taxon>Bacteria</taxon>
        <taxon>Bacillati</taxon>
        <taxon>Bacillota</taxon>
        <taxon>Clostridia</taxon>
        <taxon>Lachnospirales</taxon>
        <taxon>Lachnospiraceae</taxon>
        <taxon>Blautia</taxon>
    </lineage>
</organism>
<dbReference type="SUPFAM" id="SSF53383">
    <property type="entry name" value="PLP-dependent transferases"/>
    <property type="match status" value="1"/>
</dbReference>
<evidence type="ECO:0000256" key="1">
    <source>
        <dbReference type="ARBA" id="ARBA00001933"/>
    </source>
</evidence>
<dbReference type="Gene3D" id="3.90.1150.10">
    <property type="entry name" value="Aspartate Aminotransferase, domain 1"/>
    <property type="match status" value="1"/>
</dbReference>
<reference evidence="5" key="2">
    <citation type="submission" date="2021-04" db="EMBL/GenBank/DDBJ databases">
        <authorList>
            <person name="Gilroy R."/>
        </authorList>
    </citation>
    <scope>NUCLEOTIDE SEQUENCE</scope>
    <source>
        <strain evidence="5">ChiSjej1B19-8411</strain>
    </source>
</reference>
<comment type="caution">
    <text evidence="5">The sequence shown here is derived from an EMBL/GenBank/DDBJ whole genome shotgun (WGS) entry which is preliminary data.</text>
</comment>
<feature type="domain" description="Aromatic amino acid beta-eliminating lyase/threonine aldolase" evidence="4">
    <location>
        <begin position="14"/>
        <end position="294"/>
    </location>
</feature>
<dbReference type="InterPro" id="IPR015424">
    <property type="entry name" value="PyrdxlP-dep_Trfase"/>
</dbReference>